<feature type="signal peptide" evidence="1">
    <location>
        <begin position="1"/>
        <end position="19"/>
    </location>
</feature>
<dbReference type="Proteomes" id="UP000270094">
    <property type="component" value="Unassembled WGS sequence"/>
</dbReference>
<protein>
    <submittedName>
        <fullName evidence="2">Uncharacterized protein</fullName>
    </submittedName>
</protein>
<reference evidence="2 3" key="1">
    <citation type="submission" date="2018-11" db="EMBL/GenBank/DDBJ databases">
        <authorList>
            <consortium name="Pathogen Informatics"/>
        </authorList>
    </citation>
    <scope>NUCLEOTIDE SEQUENCE [LARGE SCALE GENOMIC DNA]</scope>
</reference>
<accession>A0A3P7L0Q5</accession>
<dbReference type="Pfam" id="PF17641">
    <property type="entry name" value="ASPRs"/>
    <property type="match status" value="1"/>
</dbReference>
<feature type="chain" id="PRO_5017930043" evidence="1">
    <location>
        <begin position="20"/>
        <end position="122"/>
    </location>
</feature>
<evidence type="ECO:0000313" key="3">
    <source>
        <dbReference type="Proteomes" id="UP000270094"/>
    </source>
</evidence>
<dbReference type="InterPro" id="IPR035109">
    <property type="entry name" value="ASPR"/>
</dbReference>
<dbReference type="EMBL" id="UYYB01096770">
    <property type="protein sequence ID" value="VDM76325.1"/>
    <property type="molecule type" value="Genomic_DNA"/>
</dbReference>
<evidence type="ECO:0000256" key="1">
    <source>
        <dbReference type="SAM" id="SignalP"/>
    </source>
</evidence>
<sequence length="122" mass="14040">MGKFILLLAVLSLVTLGEALDCKEELGEDSLADNYREILTNGIKKICDWLTYECRLEEFALMTLRNETVKARVRTSTFMRKKEKVKSVEGFLKAATKKWSLEDVNTKNFFSFPFKDFLSANV</sequence>
<name>A0A3P7L0Q5_STRVU</name>
<organism evidence="2 3">
    <name type="scientific">Strongylus vulgaris</name>
    <name type="common">Blood worm</name>
    <dbReference type="NCBI Taxonomy" id="40348"/>
    <lineage>
        <taxon>Eukaryota</taxon>
        <taxon>Metazoa</taxon>
        <taxon>Ecdysozoa</taxon>
        <taxon>Nematoda</taxon>
        <taxon>Chromadorea</taxon>
        <taxon>Rhabditida</taxon>
        <taxon>Rhabditina</taxon>
        <taxon>Rhabditomorpha</taxon>
        <taxon>Strongyloidea</taxon>
        <taxon>Strongylidae</taxon>
        <taxon>Strongylus</taxon>
    </lineage>
</organism>
<evidence type="ECO:0000313" key="2">
    <source>
        <dbReference type="EMBL" id="VDM76325.1"/>
    </source>
</evidence>
<keyword evidence="1" id="KW-0732">Signal</keyword>
<proteinExistence type="predicted"/>
<dbReference type="AlphaFoldDB" id="A0A3P7L0Q5"/>
<keyword evidence="3" id="KW-1185">Reference proteome</keyword>
<gene>
    <name evidence="2" type="ORF">SVUK_LOCUS11323</name>
</gene>